<dbReference type="PANTHER" id="PTHR34853">
    <property type="match status" value="1"/>
</dbReference>
<dbReference type="Proteomes" id="UP001201262">
    <property type="component" value="Unassembled WGS sequence"/>
</dbReference>
<dbReference type="RefSeq" id="XP_046071548.1">
    <property type="nucleotide sequence ID" value="XM_046221845.1"/>
</dbReference>
<keyword evidence="2" id="KW-0378">Hydrolase</keyword>
<evidence type="ECO:0000313" key="2">
    <source>
        <dbReference type="EMBL" id="KAH8696612.1"/>
    </source>
</evidence>
<dbReference type="EMBL" id="JAJTJA010000007">
    <property type="protein sequence ID" value="KAH8696612.1"/>
    <property type="molecule type" value="Genomic_DNA"/>
</dbReference>
<accession>A0AAD4KNC2</accession>
<dbReference type="SUPFAM" id="SSF53474">
    <property type="entry name" value="alpha/beta-Hydrolases"/>
    <property type="match status" value="1"/>
</dbReference>
<dbReference type="PANTHER" id="PTHR34853:SF1">
    <property type="entry name" value="LIPASE 5"/>
    <property type="match status" value="1"/>
</dbReference>
<dbReference type="Gene3D" id="3.40.50.1820">
    <property type="entry name" value="alpha/beta hydrolase"/>
    <property type="match status" value="2"/>
</dbReference>
<proteinExistence type="predicted"/>
<dbReference type="GeneID" id="70252132"/>
<keyword evidence="3" id="KW-1185">Reference proteome</keyword>
<dbReference type="AlphaFoldDB" id="A0AAD4KNC2"/>
<evidence type="ECO:0000313" key="3">
    <source>
        <dbReference type="Proteomes" id="UP001201262"/>
    </source>
</evidence>
<dbReference type="InterPro" id="IPR005152">
    <property type="entry name" value="Lipase_secreted"/>
</dbReference>
<organism evidence="2 3">
    <name type="scientific">Talaromyces proteolyticus</name>
    <dbReference type="NCBI Taxonomy" id="1131652"/>
    <lineage>
        <taxon>Eukaryota</taxon>
        <taxon>Fungi</taxon>
        <taxon>Dikarya</taxon>
        <taxon>Ascomycota</taxon>
        <taxon>Pezizomycotina</taxon>
        <taxon>Eurotiomycetes</taxon>
        <taxon>Eurotiomycetidae</taxon>
        <taxon>Eurotiales</taxon>
        <taxon>Trichocomaceae</taxon>
        <taxon>Talaromyces</taxon>
        <taxon>Talaromyces sect. Bacilispori</taxon>
    </lineage>
</organism>
<dbReference type="InterPro" id="IPR029058">
    <property type="entry name" value="AB_hydrolase_fold"/>
</dbReference>
<feature type="chain" id="PRO_5041922467" evidence="1">
    <location>
        <begin position="18"/>
        <end position="479"/>
    </location>
</feature>
<dbReference type="GO" id="GO:0016042">
    <property type="term" value="P:lipid catabolic process"/>
    <property type="evidence" value="ECO:0007669"/>
    <property type="project" value="InterPro"/>
</dbReference>
<keyword evidence="1" id="KW-0732">Signal</keyword>
<evidence type="ECO:0000256" key="1">
    <source>
        <dbReference type="SAM" id="SignalP"/>
    </source>
</evidence>
<sequence>MYRRIFLSLSLAATALCQLDLTSCSSTDLHCIENRISASHILTELPNFVTYPIQDDPFYATPANISQAKPGQILKVEHHTNVSLYDIPPGQSLSRIMYTSVDNSGQVVPATAAILWPFTPKPFRNSDKFPLVAWAHGTSGIVRQCAVSIQRNLQYDFRAVFTLASMGYAVVLADYVGLGSDQAFNYLAFKLHANDVVYSVMAAQSAFPQLSKDWVSFGHSEGGGVAWAIGERQAIRPIPGFLGTIAAAPPPFPIANTAPVGSSVFTAFLAFTISRLNGLNLTAIFNPVPLQVLQYVQSIGGCNDAGFAAFGTFTAEDIYSNTSWPLSQEAVDFARDYSVGSRPLGGPMLIIQGSADTVVIPEGSALGFKNTCASQKNNVSIEYVSVAGQDHNPSLYASQRIWLQWIEDRFNGVKIKPGCQHNNLSSPIGNVQLAERFLVEYEKPWITIYSSTFLPESLQAGHLGFVEPNTSAPTTSRSN</sequence>
<name>A0AAD4KNC2_9EURO</name>
<reference evidence="2" key="1">
    <citation type="submission" date="2021-12" db="EMBL/GenBank/DDBJ databases">
        <title>Convergent genome expansion in fungi linked to evolution of root-endophyte symbiosis.</title>
        <authorList>
            <consortium name="DOE Joint Genome Institute"/>
            <person name="Ke Y.-H."/>
            <person name="Bonito G."/>
            <person name="Liao H.-L."/>
            <person name="Looney B."/>
            <person name="Rojas-Flechas A."/>
            <person name="Nash J."/>
            <person name="Hameed K."/>
            <person name="Schadt C."/>
            <person name="Martin F."/>
            <person name="Crous P.W."/>
            <person name="Miettinen O."/>
            <person name="Magnuson J.K."/>
            <person name="Labbe J."/>
            <person name="Jacobson D."/>
            <person name="Doktycz M.J."/>
            <person name="Veneault-Fourrey C."/>
            <person name="Kuo A."/>
            <person name="Mondo S."/>
            <person name="Calhoun S."/>
            <person name="Riley R."/>
            <person name="Ohm R."/>
            <person name="LaButti K."/>
            <person name="Andreopoulos B."/>
            <person name="Pangilinan J."/>
            <person name="Nolan M."/>
            <person name="Tritt A."/>
            <person name="Clum A."/>
            <person name="Lipzen A."/>
            <person name="Daum C."/>
            <person name="Barry K."/>
            <person name="Grigoriev I.V."/>
            <person name="Vilgalys R."/>
        </authorList>
    </citation>
    <scope>NUCLEOTIDE SEQUENCE</scope>
    <source>
        <strain evidence="2">PMI_201</strain>
    </source>
</reference>
<gene>
    <name evidence="2" type="ORF">BGW36DRAFT_452334</name>
</gene>
<comment type="caution">
    <text evidence="2">The sequence shown here is derived from an EMBL/GenBank/DDBJ whole genome shotgun (WGS) entry which is preliminary data.</text>
</comment>
<feature type="signal peptide" evidence="1">
    <location>
        <begin position="1"/>
        <end position="17"/>
    </location>
</feature>
<protein>
    <submittedName>
        <fullName evidence="2">Alpha/Beta hydrolase protein</fullName>
    </submittedName>
</protein>
<dbReference type="GO" id="GO:0004806">
    <property type="term" value="F:triacylglycerol lipase activity"/>
    <property type="evidence" value="ECO:0007669"/>
    <property type="project" value="InterPro"/>
</dbReference>